<proteinExistence type="predicted"/>
<name>A0ABS6H5V5_9PROT</name>
<sequence length="346" mass="35740">MPRAIAYRHTPPPSIGSPWRRGLSLLTAAALLSACVTTREGRIGADDGDACRTQLVALDSTGNFFGEDILRGAAMGAVGGAVLGGLLAAATGQRGSGIAAGAGIGAVAGGLTGGTLGYLSARQQQAADQASLNQAIATDLAAENAQLDRTQIAFDQLMDCRFRSAQQIRADAANGRLARPQAQAAMDNLRARTQRDVQLAQTINTQITRRGAEFDTAIDTVAPEAKQMAQAPSRTIPAAARGEVKLRLRPDAGAPEVAAVSARERVTLRPARNGYAQVETASGLRGYAPASAFPEARSLAARPAVAEGGDVRSLAASNIARRDNFAESVGTADRLAQQGQGFELAT</sequence>
<evidence type="ECO:0008006" key="3">
    <source>
        <dbReference type="Google" id="ProtNLM"/>
    </source>
</evidence>
<reference evidence="1 2" key="1">
    <citation type="submission" date="2021-01" db="EMBL/GenBank/DDBJ databases">
        <title>Roseomonas sp. nov, a bacterium isolated from an oil production mixture in Yumen Oilfield.</title>
        <authorList>
            <person name="Wu D."/>
        </authorList>
    </citation>
    <scope>NUCLEOTIDE SEQUENCE [LARGE SCALE GENOMIC DNA]</scope>
    <source>
        <strain evidence="1 2">ROY-5-3</strain>
    </source>
</reference>
<accession>A0ABS6H5V5</accession>
<dbReference type="Proteomes" id="UP000689967">
    <property type="component" value="Unassembled WGS sequence"/>
</dbReference>
<keyword evidence="2" id="KW-1185">Reference proteome</keyword>
<dbReference type="PROSITE" id="PS51257">
    <property type="entry name" value="PROKAR_LIPOPROTEIN"/>
    <property type="match status" value="1"/>
</dbReference>
<gene>
    <name evidence="1" type="ORF">JJQ90_08980</name>
</gene>
<comment type="caution">
    <text evidence="1">The sequence shown here is derived from an EMBL/GenBank/DDBJ whole genome shotgun (WGS) entry which is preliminary data.</text>
</comment>
<organism evidence="1 2">
    <name type="scientific">Falsiroseomonas oleicola</name>
    <dbReference type="NCBI Taxonomy" id="2801474"/>
    <lineage>
        <taxon>Bacteria</taxon>
        <taxon>Pseudomonadati</taxon>
        <taxon>Pseudomonadota</taxon>
        <taxon>Alphaproteobacteria</taxon>
        <taxon>Acetobacterales</taxon>
        <taxon>Roseomonadaceae</taxon>
        <taxon>Falsiroseomonas</taxon>
    </lineage>
</organism>
<evidence type="ECO:0000313" key="1">
    <source>
        <dbReference type="EMBL" id="MBU8543839.1"/>
    </source>
</evidence>
<evidence type="ECO:0000313" key="2">
    <source>
        <dbReference type="Proteomes" id="UP000689967"/>
    </source>
</evidence>
<dbReference type="RefSeq" id="WP_216874504.1">
    <property type="nucleotide sequence ID" value="NZ_JAERQM010000002.1"/>
</dbReference>
<protein>
    <recommendedName>
        <fullName evidence="3">Glycine zipper domain-containing protein</fullName>
    </recommendedName>
</protein>
<dbReference type="EMBL" id="JAERQM010000002">
    <property type="protein sequence ID" value="MBU8543839.1"/>
    <property type="molecule type" value="Genomic_DNA"/>
</dbReference>